<dbReference type="GO" id="GO:0005794">
    <property type="term" value="C:Golgi apparatus"/>
    <property type="evidence" value="ECO:0007669"/>
    <property type="project" value="TreeGrafter"/>
</dbReference>
<keyword evidence="3" id="KW-1185">Reference proteome</keyword>
<keyword evidence="1" id="KW-1133">Transmembrane helix</keyword>
<feature type="transmembrane region" description="Helical" evidence="1">
    <location>
        <begin position="226"/>
        <end position="247"/>
    </location>
</feature>
<evidence type="ECO:0000313" key="3">
    <source>
        <dbReference type="Proteomes" id="UP000789570"/>
    </source>
</evidence>
<reference evidence="2" key="1">
    <citation type="submission" date="2021-06" db="EMBL/GenBank/DDBJ databases">
        <authorList>
            <person name="Kallberg Y."/>
            <person name="Tangrot J."/>
            <person name="Rosling A."/>
        </authorList>
    </citation>
    <scope>NUCLEOTIDE SEQUENCE</scope>
    <source>
        <strain evidence="2">UK204</strain>
    </source>
</reference>
<dbReference type="InterPro" id="IPR040410">
    <property type="entry name" value="UPF0658_Golgi"/>
</dbReference>
<keyword evidence="1" id="KW-0472">Membrane</keyword>
<dbReference type="OrthoDB" id="2448307at2759"/>
<gene>
    <name evidence="2" type="ORF">FCALED_LOCUS1402</name>
</gene>
<organism evidence="2 3">
    <name type="scientific">Funneliformis caledonium</name>
    <dbReference type="NCBI Taxonomy" id="1117310"/>
    <lineage>
        <taxon>Eukaryota</taxon>
        <taxon>Fungi</taxon>
        <taxon>Fungi incertae sedis</taxon>
        <taxon>Mucoromycota</taxon>
        <taxon>Glomeromycotina</taxon>
        <taxon>Glomeromycetes</taxon>
        <taxon>Glomerales</taxon>
        <taxon>Glomeraceae</taxon>
        <taxon>Funneliformis</taxon>
    </lineage>
</organism>
<dbReference type="Proteomes" id="UP000789570">
    <property type="component" value="Unassembled WGS sequence"/>
</dbReference>
<feature type="transmembrane region" description="Helical" evidence="1">
    <location>
        <begin position="89"/>
        <end position="110"/>
    </location>
</feature>
<dbReference type="PANTHER" id="PTHR34391:SF1">
    <property type="entry name" value="UPF0658 GOLGI APPARATUS MEMBRANE PROTEIN C1952.10C-RELATED"/>
    <property type="match status" value="1"/>
</dbReference>
<proteinExistence type="predicted"/>
<comment type="caution">
    <text evidence="2">The sequence shown here is derived from an EMBL/GenBank/DDBJ whole genome shotgun (WGS) entry which is preliminary data.</text>
</comment>
<name>A0A9N8YT46_9GLOM</name>
<feature type="transmembrane region" description="Helical" evidence="1">
    <location>
        <begin position="194"/>
        <end position="214"/>
    </location>
</feature>
<feature type="transmembrane region" description="Helical" evidence="1">
    <location>
        <begin position="253"/>
        <end position="279"/>
    </location>
</feature>
<feature type="transmembrane region" description="Helical" evidence="1">
    <location>
        <begin position="21"/>
        <end position="39"/>
    </location>
</feature>
<dbReference type="AlphaFoldDB" id="A0A9N8YT46"/>
<dbReference type="EMBL" id="CAJVPQ010000180">
    <property type="protein sequence ID" value="CAG8454187.1"/>
    <property type="molecule type" value="Genomic_DNA"/>
</dbReference>
<sequence>MSFIRNVAKKWKRISESKSTVSFVLVSIIQALVLIYLQFRIFERNSESINIIMELNKTNQLTESCYNGPLLSFFTIILENIFHQDTMQIMTITSMNFVFVLIGIMQAIEVKNVDSKLGELCPELQFDPKIMTYEISFIVVVSLLGILMGYLSFNLYRRFGWKIYKKYGFDRSMQRLVLPTFYIMYKSKNLGQKFLIFASSAILILVFFFEALAYRSIKKEWKAGMTSFIIFWIFAMLNFAGLYYGVINASVTTYWYIGFVVGIICCSFALGTFIFAVYVRKGFGRGLKEYLDKERNEKTPKASGSKYQNI</sequence>
<accession>A0A9N8YT46</accession>
<protein>
    <submittedName>
        <fullName evidence="2">15429_t:CDS:1</fullName>
    </submittedName>
</protein>
<keyword evidence="1" id="KW-0812">Transmembrane</keyword>
<evidence type="ECO:0000313" key="2">
    <source>
        <dbReference type="EMBL" id="CAG8454187.1"/>
    </source>
</evidence>
<dbReference type="PANTHER" id="PTHR34391">
    <property type="entry name" value="UPF0658 GOLGI APPARATUS MEMBRANE PROTEIN C1952.10C-RELATED"/>
    <property type="match status" value="1"/>
</dbReference>
<evidence type="ECO:0000256" key="1">
    <source>
        <dbReference type="SAM" id="Phobius"/>
    </source>
</evidence>
<feature type="transmembrane region" description="Helical" evidence="1">
    <location>
        <begin position="131"/>
        <end position="153"/>
    </location>
</feature>